<dbReference type="SMART" id="SM00355">
    <property type="entry name" value="ZnF_C2H2"/>
    <property type="match status" value="5"/>
</dbReference>
<dbReference type="GO" id="GO:0005634">
    <property type="term" value="C:nucleus"/>
    <property type="evidence" value="ECO:0007669"/>
    <property type="project" value="TreeGrafter"/>
</dbReference>
<evidence type="ECO:0000256" key="2">
    <source>
        <dbReference type="ARBA" id="ARBA00022737"/>
    </source>
</evidence>
<proteinExistence type="evidence at transcript level"/>
<dbReference type="Gene3D" id="3.30.160.60">
    <property type="entry name" value="Classic Zinc Finger"/>
    <property type="match status" value="2"/>
</dbReference>
<keyword evidence="2" id="KW-0677">Repeat</keyword>
<keyword evidence="4" id="KW-0862">Zinc</keyword>
<keyword evidence="3" id="KW-0863">Zinc-finger</keyword>
<organism evidence="6">
    <name type="scientific">Phallusia mammillata</name>
    <dbReference type="NCBI Taxonomy" id="59560"/>
    <lineage>
        <taxon>Eukaryota</taxon>
        <taxon>Metazoa</taxon>
        <taxon>Chordata</taxon>
        <taxon>Tunicata</taxon>
        <taxon>Ascidiacea</taxon>
        <taxon>Phlebobranchia</taxon>
        <taxon>Ascidiidae</taxon>
        <taxon>Phallusia</taxon>
    </lineage>
</organism>
<name>A0A6F9DYC6_9ASCI</name>
<dbReference type="GO" id="GO:0045944">
    <property type="term" value="P:positive regulation of transcription by RNA polymerase II"/>
    <property type="evidence" value="ECO:0007669"/>
    <property type="project" value="TreeGrafter"/>
</dbReference>
<feature type="domain" description="C2H2-type" evidence="5">
    <location>
        <begin position="160"/>
        <end position="183"/>
    </location>
</feature>
<dbReference type="InterPro" id="IPR050688">
    <property type="entry name" value="Zinc_finger/UBP_domain"/>
</dbReference>
<evidence type="ECO:0000256" key="3">
    <source>
        <dbReference type="ARBA" id="ARBA00022771"/>
    </source>
</evidence>
<evidence type="ECO:0000256" key="4">
    <source>
        <dbReference type="ARBA" id="ARBA00022833"/>
    </source>
</evidence>
<accession>A0A6F9DYC6</accession>
<feature type="domain" description="C2H2-type" evidence="5">
    <location>
        <begin position="103"/>
        <end position="126"/>
    </location>
</feature>
<feature type="domain" description="C2H2-type" evidence="5">
    <location>
        <begin position="38"/>
        <end position="60"/>
    </location>
</feature>
<dbReference type="PANTHER" id="PTHR24403:SF67">
    <property type="entry name" value="FI01116P-RELATED"/>
    <property type="match status" value="1"/>
</dbReference>
<sequence>MLSVNSTEADDDSLFVDVESVEVSKKSLENVTSVRPKVKCHHCGYASRSPDHIRNHLLEHHYVITKHKCRLKSCDYLATTPSLLRRHIQLNHGNTEENQQKLLHCTTCEFTTSSPVNLKRHTKFTHNNGEQWTCSICPFTTMAEEELKSHNKQLHEATNFVCGICGFRATTDARIKCHVIKKHFNNFKFGKMKRGKRKTS</sequence>
<evidence type="ECO:0000259" key="5">
    <source>
        <dbReference type="SMART" id="SM00355"/>
    </source>
</evidence>
<dbReference type="InterPro" id="IPR013087">
    <property type="entry name" value="Znf_C2H2_type"/>
</dbReference>
<protein>
    <submittedName>
        <fullName evidence="6">ZF(C2H2)-136 zinc finger protein</fullName>
    </submittedName>
</protein>
<evidence type="ECO:0000256" key="1">
    <source>
        <dbReference type="ARBA" id="ARBA00022723"/>
    </source>
</evidence>
<gene>
    <name evidence="6" type="primary">Znf711</name>
</gene>
<dbReference type="AlphaFoldDB" id="A0A6F9DYC6"/>
<evidence type="ECO:0000313" key="6">
    <source>
        <dbReference type="EMBL" id="CAB3268023.1"/>
    </source>
</evidence>
<keyword evidence="1" id="KW-0479">Metal-binding</keyword>
<dbReference type="GO" id="GO:0008270">
    <property type="term" value="F:zinc ion binding"/>
    <property type="evidence" value="ECO:0007669"/>
    <property type="project" value="UniProtKB-KW"/>
</dbReference>
<dbReference type="EMBL" id="LR792161">
    <property type="protein sequence ID" value="CAB3268023.1"/>
    <property type="molecule type" value="mRNA"/>
</dbReference>
<feature type="domain" description="C2H2-type" evidence="5">
    <location>
        <begin position="67"/>
        <end position="92"/>
    </location>
</feature>
<dbReference type="PANTHER" id="PTHR24403">
    <property type="entry name" value="ZINC FINGER PROTEIN"/>
    <property type="match status" value="1"/>
</dbReference>
<feature type="domain" description="C2H2-type" evidence="5">
    <location>
        <begin position="132"/>
        <end position="155"/>
    </location>
</feature>
<reference evidence="6" key="1">
    <citation type="submission" date="2020-04" db="EMBL/GenBank/DDBJ databases">
        <authorList>
            <person name="Neveu A P."/>
        </authorList>
    </citation>
    <scope>NUCLEOTIDE SEQUENCE</scope>
    <source>
        <tissue evidence="6">Whole embryo</tissue>
    </source>
</reference>